<evidence type="ECO:0000313" key="2">
    <source>
        <dbReference type="Proteomes" id="UP000274131"/>
    </source>
</evidence>
<dbReference type="WBParaSite" id="EVEC_0000020701-mRNA-1">
    <property type="protein sequence ID" value="EVEC_0000020701-mRNA-1"/>
    <property type="gene ID" value="EVEC_0000020701"/>
</dbReference>
<evidence type="ECO:0000313" key="3">
    <source>
        <dbReference type="WBParaSite" id="EVEC_0000020701-mRNA-1"/>
    </source>
</evidence>
<dbReference type="AlphaFoldDB" id="A0A0N4USS9"/>
<proteinExistence type="predicted"/>
<keyword evidence="2" id="KW-1185">Reference proteome</keyword>
<reference evidence="3" key="1">
    <citation type="submission" date="2017-02" db="UniProtKB">
        <authorList>
            <consortium name="WormBaseParasite"/>
        </authorList>
    </citation>
    <scope>IDENTIFICATION</scope>
</reference>
<accession>A0A0N4USS9</accession>
<reference evidence="1 2" key="2">
    <citation type="submission" date="2018-10" db="EMBL/GenBank/DDBJ databases">
        <authorList>
            <consortium name="Pathogen Informatics"/>
        </authorList>
    </citation>
    <scope>NUCLEOTIDE SEQUENCE [LARGE SCALE GENOMIC DNA]</scope>
</reference>
<name>A0A0N4USS9_ENTVE</name>
<sequence length="454" mass="51069">MLELAVVFHFENINFFEKAEIAVMTLWFRGEVYDRQPFSEVILDFRLVILWFRKGESCGDKDLEEGELSSENEEFALQRSALPQKAFGEKFGDLGGHFFKVSSEGGPAEGGSKEFLTSFIKEIPSPEMVLEMGSNELRKAVCDICFLNRMQDRIFDENELAIRKLNKMRDNERDLINSLLELLLGIIESSIANCDMRSFAGLGEFFQQNESLKMKYDAIMLKVGQTDRTLSPNMLSPDGAIGTAALPIPSSLNVNNIICPPPPSLPHMMCFPPPTILKKFAPLPLPQIHHLPIGILPDFSQPPPPILKQKDGHFPVKCTEGAKTVIKQMSTNALPACSVPQSHVVCSALNVARIENMRPDKIQVPTFDRPPPKRCGLYAQRHSEHFNSNFHPFRSQRKPRFARVQICTPDRRLVFTESNGVYYHAKDCTVGDICLGGSSSSAPYKVSLRRGRRR</sequence>
<evidence type="ECO:0000313" key="1">
    <source>
        <dbReference type="EMBL" id="VDD85001.1"/>
    </source>
</evidence>
<dbReference type="EMBL" id="UXUI01000091">
    <property type="protein sequence ID" value="VDD85001.1"/>
    <property type="molecule type" value="Genomic_DNA"/>
</dbReference>
<gene>
    <name evidence="1" type="ORF">EVEC_LOCUS144</name>
</gene>
<protein>
    <submittedName>
        <fullName evidence="1 3">Uncharacterized protein</fullName>
    </submittedName>
</protein>
<dbReference type="Proteomes" id="UP000274131">
    <property type="component" value="Unassembled WGS sequence"/>
</dbReference>
<organism evidence="3">
    <name type="scientific">Enterobius vermicularis</name>
    <name type="common">Human pinworm</name>
    <dbReference type="NCBI Taxonomy" id="51028"/>
    <lineage>
        <taxon>Eukaryota</taxon>
        <taxon>Metazoa</taxon>
        <taxon>Ecdysozoa</taxon>
        <taxon>Nematoda</taxon>
        <taxon>Chromadorea</taxon>
        <taxon>Rhabditida</taxon>
        <taxon>Spirurina</taxon>
        <taxon>Oxyuridomorpha</taxon>
        <taxon>Oxyuroidea</taxon>
        <taxon>Oxyuridae</taxon>
        <taxon>Enterobius</taxon>
    </lineage>
</organism>